<gene>
    <name evidence="1" type="ORF">HPB48_023171</name>
</gene>
<dbReference type="Proteomes" id="UP000821853">
    <property type="component" value="Unassembled WGS sequence"/>
</dbReference>
<protein>
    <submittedName>
        <fullName evidence="1">Uncharacterized protein</fullName>
    </submittedName>
</protein>
<sequence length="108" mass="12077">MDPRVLLPLKEVYLGEGCNSVLKSVPVCDLRIRCLSFYQTAAVEVKKRLPVFGLFVMTPVAMTLCQFVTPKTALRTEDGGKLPALPTLQNRAHSRGRMENASFLLQQR</sequence>
<proteinExistence type="predicted"/>
<name>A0A9J6H6Y5_HAELO</name>
<reference evidence="1 2" key="1">
    <citation type="journal article" date="2020" name="Cell">
        <title>Large-Scale Comparative Analyses of Tick Genomes Elucidate Their Genetic Diversity and Vector Capacities.</title>
        <authorList>
            <consortium name="Tick Genome and Microbiome Consortium (TIGMIC)"/>
            <person name="Jia N."/>
            <person name="Wang J."/>
            <person name="Shi W."/>
            <person name="Du L."/>
            <person name="Sun Y."/>
            <person name="Zhan W."/>
            <person name="Jiang J.F."/>
            <person name="Wang Q."/>
            <person name="Zhang B."/>
            <person name="Ji P."/>
            <person name="Bell-Sakyi L."/>
            <person name="Cui X.M."/>
            <person name="Yuan T.T."/>
            <person name="Jiang B.G."/>
            <person name="Yang W.F."/>
            <person name="Lam T.T."/>
            <person name="Chang Q.C."/>
            <person name="Ding S.J."/>
            <person name="Wang X.J."/>
            <person name="Zhu J.G."/>
            <person name="Ruan X.D."/>
            <person name="Zhao L."/>
            <person name="Wei J.T."/>
            <person name="Ye R.Z."/>
            <person name="Que T.C."/>
            <person name="Du C.H."/>
            <person name="Zhou Y.H."/>
            <person name="Cheng J.X."/>
            <person name="Dai P.F."/>
            <person name="Guo W.B."/>
            <person name="Han X.H."/>
            <person name="Huang E.J."/>
            <person name="Li L.F."/>
            <person name="Wei W."/>
            <person name="Gao Y.C."/>
            <person name="Liu J.Z."/>
            <person name="Shao H.Z."/>
            <person name="Wang X."/>
            <person name="Wang C.C."/>
            <person name="Yang T.C."/>
            <person name="Huo Q.B."/>
            <person name="Li W."/>
            <person name="Chen H.Y."/>
            <person name="Chen S.E."/>
            <person name="Zhou L.G."/>
            <person name="Ni X.B."/>
            <person name="Tian J.H."/>
            <person name="Sheng Y."/>
            <person name="Liu T."/>
            <person name="Pan Y.S."/>
            <person name="Xia L.Y."/>
            <person name="Li J."/>
            <person name="Zhao F."/>
            <person name="Cao W.C."/>
        </authorList>
    </citation>
    <scope>NUCLEOTIDE SEQUENCE [LARGE SCALE GENOMIC DNA]</scope>
    <source>
        <strain evidence="1">HaeL-2018</strain>
    </source>
</reference>
<dbReference type="EMBL" id="JABSTR010000031">
    <property type="protein sequence ID" value="KAH9382623.1"/>
    <property type="molecule type" value="Genomic_DNA"/>
</dbReference>
<evidence type="ECO:0000313" key="2">
    <source>
        <dbReference type="Proteomes" id="UP000821853"/>
    </source>
</evidence>
<keyword evidence="2" id="KW-1185">Reference proteome</keyword>
<dbReference type="AlphaFoldDB" id="A0A9J6H6Y5"/>
<dbReference type="VEuPathDB" id="VectorBase:HLOH_062051"/>
<comment type="caution">
    <text evidence="1">The sequence shown here is derived from an EMBL/GenBank/DDBJ whole genome shotgun (WGS) entry which is preliminary data.</text>
</comment>
<organism evidence="1 2">
    <name type="scientific">Haemaphysalis longicornis</name>
    <name type="common">Bush tick</name>
    <dbReference type="NCBI Taxonomy" id="44386"/>
    <lineage>
        <taxon>Eukaryota</taxon>
        <taxon>Metazoa</taxon>
        <taxon>Ecdysozoa</taxon>
        <taxon>Arthropoda</taxon>
        <taxon>Chelicerata</taxon>
        <taxon>Arachnida</taxon>
        <taxon>Acari</taxon>
        <taxon>Parasitiformes</taxon>
        <taxon>Ixodida</taxon>
        <taxon>Ixodoidea</taxon>
        <taxon>Ixodidae</taxon>
        <taxon>Haemaphysalinae</taxon>
        <taxon>Haemaphysalis</taxon>
    </lineage>
</organism>
<accession>A0A9J6H6Y5</accession>
<evidence type="ECO:0000313" key="1">
    <source>
        <dbReference type="EMBL" id="KAH9382623.1"/>
    </source>
</evidence>